<proteinExistence type="predicted"/>
<organism evidence="1 2">
    <name type="scientific">Pontibacter aydingkolensis</name>
    <dbReference type="NCBI Taxonomy" id="1911536"/>
    <lineage>
        <taxon>Bacteria</taxon>
        <taxon>Pseudomonadati</taxon>
        <taxon>Bacteroidota</taxon>
        <taxon>Cytophagia</taxon>
        <taxon>Cytophagales</taxon>
        <taxon>Hymenobacteraceae</taxon>
        <taxon>Pontibacter</taxon>
    </lineage>
</organism>
<comment type="caution">
    <text evidence="1">The sequence shown here is derived from an EMBL/GenBank/DDBJ whole genome shotgun (WGS) entry which is preliminary data.</text>
</comment>
<dbReference type="Proteomes" id="UP000813018">
    <property type="component" value="Unassembled WGS sequence"/>
</dbReference>
<reference evidence="1 2" key="1">
    <citation type="journal article" date="2016" name="Int. J. Syst. Evol. Microbiol.">
        <title>Pontibacter aydingkolensis sp. nov., isolated from soil of a salt lake.</title>
        <authorList>
            <person name="Osman G."/>
            <person name="Zhang T."/>
            <person name="Lou K."/>
            <person name="Gao Y."/>
            <person name="Chang W."/>
            <person name="Lin Q."/>
            <person name="Yang H.M."/>
            <person name="Huo X.D."/>
            <person name="Wang N."/>
        </authorList>
    </citation>
    <scope>NUCLEOTIDE SEQUENCE [LARGE SCALE GENOMIC DNA]</scope>
    <source>
        <strain evidence="1 2">KACC 19255</strain>
    </source>
</reference>
<evidence type="ECO:0000313" key="2">
    <source>
        <dbReference type="Proteomes" id="UP000813018"/>
    </source>
</evidence>
<dbReference type="RefSeq" id="WP_219878053.1">
    <property type="nucleotide sequence ID" value="NZ_JAHYXK010000011.1"/>
</dbReference>
<keyword evidence="2" id="KW-1185">Reference proteome</keyword>
<gene>
    <name evidence="1" type="ORF">K0O23_13975</name>
</gene>
<dbReference type="EMBL" id="JAHYXK010000011">
    <property type="protein sequence ID" value="MBW7468179.1"/>
    <property type="molecule type" value="Genomic_DNA"/>
</dbReference>
<accession>A0ABS7CWE3</accession>
<evidence type="ECO:0000313" key="1">
    <source>
        <dbReference type="EMBL" id="MBW7468179.1"/>
    </source>
</evidence>
<sequence>MKWIIWILLFISAVAQPMSKTGIYMLFQANRIYISSTLCEQRQIPASTCQGKCFLKKELQKESEREKQLPSGKHAATDLIVVAPAIAVSIPWLTSKEDEKYASYIPSFYPTLTHSIFHPPQLLT</sequence>
<protein>
    <submittedName>
        <fullName evidence="1">Uncharacterized protein</fullName>
    </submittedName>
</protein>
<name>A0ABS7CWE3_9BACT</name>